<dbReference type="GO" id="GO:0000244">
    <property type="term" value="P:spliceosomal tri-snRNP complex assembly"/>
    <property type="evidence" value="ECO:0007669"/>
    <property type="project" value="TreeGrafter"/>
</dbReference>
<evidence type="ECO:0000313" key="6">
    <source>
        <dbReference type="Proteomes" id="UP000018144"/>
    </source>
</evidence>
<dbReference type="Pfam" id="PF20981">
    <property type="entry name" value="AAR2_1st"/>
    <property type="match status" value="1"/>
</dbReference>
<name>U4LMX5_PYROM</name>
<feature type="domain" description="AAR2 C-terminal" evidence="3">
    <location>
        <begin position="173"/>
        <end position="328"/>
    </location>
</feature>
<dbReference type="PANTHER" id="PTHR12689">
    <property type="entry name" value="A1 CISTRON SPLICING FACTOR AAR2-RELATED"/>
    <property type="match status" value="1"/>
</dbReference>
<evidence type="ECO:0000313" key="5">
    <source>
        <dbReference type="EMBL" id="CCX33278.1"/>
    </source>
</evidence>
<protein>
    <submittedName>
        <fullName evidence="5">Similar to A1 cistron-splicing factor AAR2 acc. no. P32357</fullName>
    </submittedName>
</protein>
<sequence length="391" mass="43682">MEAPTIAAPPNTTTLILDSVPKGVHVGIDSSSFSATDSFRGIKLIPAGLHHVWISTTLGLRNGFWLQCTTGTYHYRYDISTESLITSDEPTTLTPELWNHGLTSYRQRLPGGEETPASDAWQGMISGITPKVLTRILGKGWGMETTSASDGEEDDTQNLPLMPGEASEHKIHYTPIDLKKTWPAEAMGSERTEMARDRSWALSQVPDALGEMQTAFVAGFYLGNFASARQWRNIVTLALTSRKAVGDKQDWFVDFLVVLRKQVEVVMEDDGAGFLGDEAMEEVKKLLRGFGKMLREEEEENPSRGRKVRMAFKMLAEWAYTKLDWILDTRDILRKGTVQTEEGDILEVQEEGLDEEEETGEYAPAVVMMSRSPSPEPMPIGDDEEEDDPRF</sequence>
<keyword evidence="6" id="KW-1185">Reference proteome</keyword>
<reference evidence="5 6" key="1">
    <citation type="journal article" date="2013" name="PLoS Genet.">
        <title>The genome and development-dependent transcriptomes of Pyronema confluens: a window into fungal evolution.</title>
        <authorList>
            <person name="Traeger S."/>
            <person name="Altegoer F."/>
            <person name="Freitag M."/>
            <person name="Gabaldon T."/>
            <person name="Kempken F."/>
            <person name="Kumar A."/>
            <person name="Marcet-Houben M."/>
            <person name="Poggeler S."/>
            <person name="Stajich J.E."/>
            <person name="Nowrousian M."/>
        </authorList>
    </citation>
    <scope>NUCLEOTIDE SEQUENCE [LARGE SCALE GENOMIC DNA]</scope>
    <source>
        <strain evidence="6">CBS 100304</strain>
        <tissue evidence="5">Vegetative mycelium</tissue>
    </source>
</reference>
<evidence type="ECO:0000259" key="4">
    <source>
        <dbReference type="Pfam" id="PF20981"/>
    </source>
</evidence>
<dbReference type="InterPro" id="IPR038514">
    <property type="entry name" value="AAR2_C_sf"/>
</dbReference>
<feature type="compositionally biased region" description="Acidic residues" evidence="2">
    <location>
        <begin position="381"/>
        <end position="391"/>
    </location>
</feature>
<dbReference type="Proteomes" id="UP000018144">
    <property type="component" value="Unassembled WGS sequence"/>
</dbReference>
<dbReference type="Pfam" id="PF05282">
    <property type="entry name" value="AAR2"/>
    <property type="match status" value="1"/>
</dbReference>
<feature type="compositionally biased region" description="Acidic residues" evidence="2">
    <location>
        <begin position="350"/>
        <end position="360"/>
    </location>
</feature>
<dbReference type="CDD" id="cd13778">
    <property type="entry name" value="Aar2_C"/>
    <property type="match status" value="1"/>
</dbReference>
<feature type="domain" description="AAR2 N-terminal" evidence="4">
    <location>
        <begin position="12"/>
        <end position="138"/>
    </location>
</feature>
<evidence type="ECO:0000259" key="3">
    <source>
        <dbReference type="Pfam" id="PF05282"/>
    </source>
</evidence>
<evidence type="ECO:0000256" key="1">
    <source>
        <dbReference type="ARBA" id="ARBA00006281"/>
    </source>
</evidence>
<dbReference type="InterPro" id="IPR007946">
    <property type="entry name" value="AAR2"/>
</dbReference>
<dbReference type="InterPro" id="IPR038516">
    <property type="entry name" value="AAR2_N_sf"/>
</dbReference>
<feature type="region of interest" description="Disordered" evidence="2">
    <location>
        <begin position="350"/>
        <end position="391"/>
    </location>
</feature>
<dbReference type="AlphaFoldDB" id="U4LMX5"/>
<dbReference type="InterPro" id="IPR033648">
    <property type="entry name" value="AAR2_C"/>
</dbReference>
<organism evidence="5 6">
    <name type="scientific">Pyronema omphalodes (strain CBS 100304)</name>
    <name type="common">Pyronema confluens</name>
    <dbReference type="NCBI Taxonomy" id="1076935"/>
    <lineage>
        <taxon>Eukaryota</taxon>
        <taxon>Fungi</taxon>
        <taxon>Dikarya</taxon>
        <taxon>Ascomycota</taxon>
        <taxon>Pezizomycotina</taxon>
        <taxon>Pezizomycetes</taxon>
        <taxon>Pezizales</taxon>
        <taxon>Pyronemataceae</taxon>
        <taxon>Pyronema</taxon>
    </lineage>
</organism>
<comment type="similarity">
    <text evidence="1">Belongs to the AAR2 family.</text>
</comment>
<accession>U4LMX5</accession>
<evidence type="ECO:0000256" key="2">
    <source>
        <dbReference type="SAM" id="MobiDB-lite"/>
    </source>
</evidence>
<gene>
    <name evidence="5" type="ORF">PCON_14318</name>
</gene>
<dbReference type="eggNOG" id="KOG3937">
    <property type="taxonomic scope" value="Eukaryota"/>
</dbReference>
<dbReference type="STRING" id="1076935.U4LMX5"/>
<dbReference type="OrthoDB" id="201752at2759"/>
<dbReference type="Gene3D" id="1.25.40.550">
    <property type="entry name" value="Aar2, C-terminal domain-like"/>
    <property type="match status" value="1"/>
</dbReference>
<dbReference type="InterPro" id="IPR033647">
    <property type="entry name" value="Aar2_N"/>
</dbReference>
<dbReference type="EMBL" id="HF936042">
    <property type="protein sequence ID" value="CCX33278.1"/>
    <property type="molecule type" value="Genomic_DNA"/>
</dbReference>
<dbReference type="PANTHER" id="PTHR12689:SF4">
    <property type="entry name" value="PROTEIN AAR2 HOMOLOG"/>
    <property type="match status" value="1"/>
</dbReference>
<dbReference type="OMA" id="VWQSGGL"/>
<dbReference type="Gene3D" id="2.60.34.20">
    <property type="match status" value="1"/>
</dbReference>
<dbReference type="CDD" id="cd13777">
    <property type="entry name" value="Aar2_N"/>
    <property type="match status" value="1"/>
</dbReference>
<proteinExistence type="inferred from homology"/>